<feature type="region of interest" description="Disordered" evidence="7">
    <location>
        <begin position="791"/>
        <end position="870"/>
    </location>
</feature>
<keyword evidence="4" id="KW-0805">Transcription regulation</keyword>
<evidence type="ECO:0000256" key="6">
    <source>
        <dbReference type="ARBA" id="ARBA00023242"/>
    </source>
</evidence>
<dbReference type="SUPFAM" id="SSF47113">
    <property type="entry name" value="Histone-fold"/>
    <property type="match status" value="1"/>
</dbReference>
<feature type="compositionally biased region" description="Low complexity" evidence="7">
    <location>
        <begin position="845"/>
        <end position="863"/>
    </location>
</feature>
<evidence type="ECO:0000256" key="4">
    <source>
        <dbReference type="ARBA" id="ARBA00023015"/>
    </source>
</evidence>
<dbReference type="InterPro" id="IPR007900">
    <property type="entry name" value="TAF4_C"/>
</dbReference>
<proteinExistence type="inferred from homology"/>
<dbReference type="GO" id="GO:0003677">
    <property type="term" value="F:DNA binding"/>
    <property type="evidence" value="ECO:0007669"/>
    <property type="project" value="TreeGrafter"/>
</dbReference>
<feature type="compositionally biased region" description="Basic and acidic residues" evidence="7">
    <location>
        <begin position="797"/>
        <end position="815"/>
    </location>
</feature>
<sequence length="900" mass="95832">MAAGSDLLDDVFFNTEVDEKVVSDLVGSLESELTGSGRGNSAVRVQAAANHIGNPAVCGNSNVQDSKMGLSQELAKPGNSVQRGVINSTRSTMDTAAGTTAAGSSMTAGHSQSKTGTAGGVVTVVPDHGEGIGKTESAGVQTLNGSSVVINSHNLVSSASSTVPAVTIVYNGPGSVVKGNVILPSTSSTVIQTSLMDNAVTSTVISSQPSVLNSVPTVTLVRPPMQTPGAVTSLSGSNTFLTSSVNVAHPACSGAQINKSESPKTTIQKTAQVTGTATALGKNPSTIAISPGGIRTIAPQVLAPRLPQPQQNAPNIQNIQLPPGMVLVRSESGQLLMIHQQTLAQMQAQSQSPMTPRPATPTSTPPVQITSVQAPGMPLMARQVTPTTIIKQGTPAQTTVLQRPPVLQQVGTHLIPLFSLIISPSPLSLISSPAPFVPSPVEHHCETLENVKKCKNFLSTLIKLASSGKQSSETTASVKDLVKSLLEGKIEAEEFTSRLYRELNSSPQPYLVPFLKRSLPALRQMTPDSTAFIQQSQLPQASVQPASSSTALTAVVLGGTAAAQRLPLNRTTTTSPGAKGTMHQSPVISQAQTPHSKPGLVYYILMILHSVFPFPVVKQALAPGAKVTLGRQSMLSVAQKNKLKEASGGTFKDDDDINDVASMAGVNLSEESARILATNSELVGAVTRSCKDEAFLYTTSLTRRVQEIGRRFGVIDLGPEVINYVSHATQQRLQNLLEKVTEVAQQKNITFKEDDKYEQVSDVRAQLKFYEQLDQMEKQRKEEQEREILMKAAKSRSRQEDPEQLRLKQKAKEMQQQELNQIRQKEANMTALAAIGPRKKRKMESPGSGSGPSSSAGANSGGSRPQRQRITRVNLRDLLFCLENERETSSSHLLYKGFLK</sequence>
<dbReference type="InterPro" id="IPR009072">
    <property type="entry name" value="Histone-fold"/>
</dbReference>
<reference evidence="9" key="1">
    <citation type="submission" date="2025-08" db="UniProtKB">
        <authorList>
            <consortium name="Ensembl"/>
        </authorList>
    </citation>
    <scope>IDENTIFICATION</scope>
</reference>
<keyword evidence="10" id="KW-1185">Reference proteome</keyword>
<dbReference type="GeneTree" id="ENSGT00390000011620"/>
<evidence type="ECO:0000313" key="9">
    <source>
        <dbReference type="Ensembl" id="ENSSTUP00000056008.1"/>
    </source>
</evidence>
<evidence type="ECO:0000256" key="2">
    <source>
        <dbReference type="ARBA" id="ARBA00006178"/>
    </source>
</evidence>
<keyword evidence="6" id="KW-0539">Nucleus</keyword>
<dbReference type="GO" id="GO:0005669">
    <property type="term" value="C:transcription factor TFIID complex"/>
    <property type="evidence" value="ECO:0007669"/>
    <property type="project" value="InterPro"/>
</dbReference>
<feature type="domain" description="TAFH" evidence="8">
    <location>
        <begin position="448"/>
        <end position="545"/>
    </location>
</feature>
<name>A0A674A9R3_SALTR</name>
<dbReference type="GO" id="GO:0006357">
    <property type="term" value="P:regulation of transcription by RNA polymerase II"/>
    <property type="evidence" value="ECO:0007669"/>
    <property type="project" value="UniProtKB-ARBA"/>
</dbReference>
<dbReference type="InParanoid" id="A0A674A9R3"/>
<evidence type="ECO:0000313" key="10">
    <source>
        <dbReference type="Proteomes" id="UP000472277"/>
    </source>
</evidence>
<dbReference type="PROSITE" id="PS51119">
    <property type="entry name" value="TAFH"/>
    <property type="match status" value="1"/>
</dbReference>
<keyword evidence="3" id="KW-0597">Phosphoprotein</keyword>
<dbReference type="Gene3D" id="1.10.20.10">
    <property type="entry name" value="Histone, subunit A"/>
    <property type="match status" value="1"/>
</dbReference>
<dbReference type="InterPro" id="IPR037249">
    <property type="entry name" value="TAFH/NHR1_dom_sf"/>
</dbReference>
<dbReference type="FunFam" id="1.20.120.1110:FF:000002">
    <property type="entry name" value="Transcription initiation factor TFIID subunit 4B"/>
    <property type="match status" value="1"/>
</dbReference>
<feature type="region of interest" description="Disordered" evidence="7">
    <location>
        <begin position="96"/>
        <end position="118"/>
    </location>
</feature>
<dbReference type="Pfam" id="PF07531">
    <property type="entry name" value="TAFH"/>
    <property type="match status" value="1"/>
</dbReference>
<dbReference type="PANTHER" id="PTHR15138:SF18">
    <property type="entry name" value="TATA-BOX BINDING PROTEIN ASSOCIATED FACTOR 4"/>
    <property type="match status" value="1"/>
</dbReference>
<dbReference type="GO" id="GO:0046982">
    <property type="term" value="F:protein heterodimerization activity"/>
    <property type="evidence" value="ECO:0007669"/>
    <property type="project" value="InterPro"/>
</dbReference>
<reference evidence="9" key="2">
    <citation type="submission" date="2025-09" db="UniProtKB">
        <authorList>
            <consortium name="Ensembl"/>
        </authorList>
    </citation>
    <scope>IDENTIFICATION</scope>
</reference>
<protein>
    <submittedName>
        <fullName evidence="9">TATA-box binding protein associated factor 4</fullName>
    </submittedName>
</protein>
<dbReference type="Proteomes" id="UP000472277">
    <property type="component" value="Chromosome 28"/>
</dbReference>
<keyword evidence="5" id="KW-0804">Transcription</keyword>
<comment type="similarity">
    <text evidence="2">Belongs to the TAF4 family.</text>
</comment>
<dbReference type="Gene3D" id="1.20.120.1110">
    <property type="entry name" value="TAFH/NHR1 domain"/>
    <property type="match status" value="1"/>
</dbReference>
<dbReference type="OMA" id="GPRRENP"/>
<dbReference type="InterPro" id="IPR045144">
    <property type="entry name" value="TAF4"/>
</dbReference>
<dbReference type="GO" id="GO:0016251">
    <property type="term" value="F:RNA polymerase II general transcription initiation factor activity"/>
    <property type="evidence" value="ECO:0007669"/>
    <property type="project" value="TreeGrafter"/>
</dbReference>
<gene>
    <name evidence="9" type="primary">TAF4</name>
</gene>
<comment type="subcellular location">
    <subcellularLocation>
        <location evidence="1">Nucleus</location>
    </subcellularLocation>
</comment>
<dbReference type="PANTHER" id="PTHR15138">
    <property type="entry name" value="TRANSCRIPTION INITIATION FACTOR TFIID SUBUNIT 4"/>
    <property type="match status" value="1"/>
</dbReference>
<evidence type="ECO:0000256" key="1">
    <source>
        <dbReference type="ARBA" id="ARBA00004123"/>
    </source>
</evidence>
<dbReference type="InterPro" id="IPR003894">
    <property type="entry name" value="TAFH_NHR1"/>
</dbReference>
<dbReference type="FunFam" id="1.10.20.10:FF:000015">
    <property type="entry name" value="Transcription initiation factor TFIID subunit 4B"/>
    <property type="match status" value="1"/>
</dbReference>
<feature type="compositionally biased region" description="Low complexity" evidence="7">
    <location>
        <begin position="96"/>
        <end position="109"/>
    </location>
</feature>
<evidence type="ECO:0000256" key="5">
    <source>
        <dbReference type="ARBA" id="ARBA00023163"/>
    </source>
</evidence>
<evidence type="ECO:0000256" key="7">
    <source>
        <dbReference type="SAM" id="MobiDB-lite"/>
    </source>
</evidence>
<dbReference type="AlphaFoldDB" id="A0A674A9R3"/>
<dbReference type="SUPFAM" id="SSF158553">
    <property type="entry name" value="TAFH domain-like"/>
    <property type="match status" value="1"/>
</dbReference>
<dbReference type="Pfam" id="PF05236">
    <property type="entry name" value="TAF4"/>
    <property type="match status" value="1"/>
</dbReference>
<evidence type="ECO:0000256" key="3">
    <source>
        <dbReference type="ARBA" id="ARBA00022553"/>
    </source>
</evidence>
<accession>A0A674A9R3</accession>
<dbReference type="GO" id="GO:0006367">
    <property type="term" value="P:transcription initiation at RNA polymerase II promoter"/>
    <property type="evidence" value="ECO:0007669"/>
    <property type="project" value="TreeGrafter"/>
</dbReference>
<dbReference type="FunCoup" id="A0A674A9R3">
    <property type="interactions" value="2760"/>
</dbReference>
<organism evidence="9 10">
    <name type="scientific">Salmo trutta</name>
    <name type="common">Brown trout</name>
    <dbReference type="NCBI Taxonomy" id="8032"/>
    <lineage>
        <taxon>Eukaryota</taxon>
        <taxon>Metazoa</taxon>
        <taxon>Chordata</taxon>
        <taxon>Craniata</taxon>
        <taxon>Vertebrata</taxon>
        <taxon>Euteleostomi</taxon>
        <taxon>Actinopterygii</taxon>
        <taxon>Neopterygii</taxon>
        <taxon>Teleostei</taxon>
        <taxon>Protacanthopterygii</taxon>
        <taxon>Salmoniformes</taxon>
        <taxon>Salmonidae</taxon>
        <taxon>Salmoninae</taxon>
        <taxon>Salmo</taxon>
    </lineage>
</organism>
<dbReference type="Ensembl" id="ENSSTUT00000058588.1">
    <property type="protein sequence ID" value="ENSSTUP00000056008.1"/>
    <property type="gene ID" value="ENSSTUG00000023734.1"/>
</dbReference>
<dbReference type="SMART" id="SM00549">
    <property type="entry name" value="TAFH"/>
    <property type="match status" value="1"/>
</dbReference>
<evidence type="ECO:0000259" key="8">
    <source>
        <dbReference type="PROSITE" id="PS51119"/>
    </source>
</evidence>
<dbReference type="CDD" id="cd08045">
    <property type="entry name" value="HFD_TAF4"/>
    <property type="match status" value="1"/>
</dbReference>